<dbReference type="EMBL" id="JAEKLZ010000153">
    <property type="protein sequence ID" value="MBW8724927.1"/>
    <property type="molecule type" value="Genomic_DNA"/>
</dbReference>
<keyword evidence="3" id="KW-0805">Transcription regulation</keyword>
<dbReference type="InterPro" id="IPR036388">
    <property type="entry name" value="WH-like_DNA-bd_sf"/>
</dbReference>
<evidence type="ECO:0000256" key="2">
    <source>
        <dbReference type="ARBA" id="ARBA00011344"/>
    </source>
</evidence>
<dbReference type="InterPro" id="IPR039425">
    <property type="entry name" value="RNA_pol_sigma-70-like"/>
</dbReference>
<dbReference type="Pfam" id="PF08281">
    <property type="entry name" value="Sigma70_r4_2"/>
    <property type="match status" value="1"/>
</dbReference>
<evidence type="ECO:0000259" key="7">
    <source>
        <dbReference type="Pfam" id="PF04542"/>
    </source>
</evidence>
<evidence type="ECO:0000313" key="10">
    <source>
        <dbReference type="Proteomes" id="UP000700706"/>
    </source>
</evidence>
<comment type="similarity">
    <text evidence="1">Belongs to the sigma-70 factor family. ECF subfamily.</text>
</comment>
<dbReference type="GO" id="GO:0003677">
    <property type="term" value="F:DNA binding"/>
    <property type="evidence" value="ECO:0007669"/>
    <property type="project" value="UniProtKB-KW"/>
</dbReference>
<dbReference type="Pfam" id="PF04542">
    <property type="entry name" value="Sigma70_r2"/>
    <property type="match status" value="1"/>
</dbReference>
<evidence type="ECO:0000313" key="9">
    <source>
        <dbReference type="EMBL" id="MBW8724927.1"/>
    </source>
</evidence>
<accession>A0A952KD92</accession>
<proteinExistence type="inferred from homology"/>
<sequence>MDFTSDLDRLGLFDTRYAAFLETVTDLRPRLHRYCARMTGSVLDGEDVAQEALFDAYRRLDRYDESRPLGPWLFRIAHNRCIDFLRRRGVRQDAEAAGAEPDIVLPVDPPGLAVGRAVERLVLHLPPKERACVLLKDVFDHSLEEIAELVDSTVGGVKAALSRGRAKLAALPETPVAPPPAVPGMAELLRLYVERFNRQDWDGVRALTSADARLRVASCFAGRLADSPYFVEYERGSVPWRMAPGELDGEPVVIVLNRDAAGEWEPGSVVRIGATDGRIDRIADYFKCPWLLPAAASVSCGPWRP</sequence>
<keyword evidence="6" id="KW-0804">Transcription</keyword>
<dbReference type="SUPFAM" id="SSF54427">
    <property type="entry name" value="NTF2-like"/>
    <property type="match status" value="1"/>
</dbReference>
<dbReference type="GO" id="GO:0016987">
    <property type="term" value="F:sigma factor activity"/>
    <property type="evidence" value="ECO:0007669"/>
    <property type="project" value="UniProtKB-KW"/>
</dbReference>
<dbReference type="InterPro" id="IPR013324">
    <property type="entry name" value="RNA_pol_sigma_r3/r4-like"/>
</dbReference>
<dbReference type="InterPro" id="IPR013249">
    <property type="entry name" value="RNA_pol_sigma70_r4_t2"/>
</dbReference>
<dbReference type="AlphaFoldDB" id="A0A952KD92"/>
<gene>
    <name evidence="9" type="ORF">JF625_07205</name>
</gene>
<dbReference type="InterPro" id="IPR013325">
    <property type="entry name" value="RNA_pol_sigma_r2"/>
</dbReference>
<dbReference type="PANTHER" id="PTHR43133">
    <property type="entry name" value="RNA POLYMERASE ECF-TYPE SIGMA FACTO"/>
    <property type="match status" value="1"/>
</dbReference>
<evidence type="ECO:0000256" key="1">
    <source>
        <dbReference type="ARBA" id="ARBA00010641"/>
    </source>
</evidence>
<evidence type="ECO:0000256" key="6">
    <source>
        <dbReference type="ARBA" id="ARBA00023163"/>
    </source>
</evidence>
<feature type="domain" description="RNA polymerase sigma factor 70 region 4 type 2" evidence="8">
    <location>
        <begin position="116"/>
        <end position="168"/>
    </location>
</feature>
<dbReference type="NCBIfam" id="TIGR02937">
    <property type="entry name" value="sigma70-ECF"/>
    <property type="match status" value="1"/>
</dbReference>
<keyword evidence="4" id="KW-0731">Sigma factor</keyword>
<organism evidence="9 10">
    <name type="scientific">Inquilinus limosus</name>
    <dbReference type="NCBI Taxonomy" id="171674"/>
    <lineage>
        <taxon>Bacteria</taxon>
        <taxon>Pseudomonadati</taxon>
        <taxon>Pseudomonadota</taxon>
        <taxon>Alphaproteobacteria</taxon>
        <taxon>Rhodospirillales</taxon>
        <taxon>Rhodospirillaceae</taxon>
        <taxon>Inquilinus</taxon>
    </lineage>
</organism>
<evidence type="ECO:0000256" key="4">
    <source>
        <dbReference type="ARBA" id="ARBA00023082"/>
    </source>
</evidence>
<dbReference type="SUPFAM" id="SSF88946">
    <property type="entry name" value="Sigma2 domain of RNA polymerase sigma factors"/>
    <property type="match status" value="1"/>
</dbReference>
<dbReference type="Gene3D" id="1.10.10.10">
    <property type="entry name" value="Winged helix-like DNA-binding domain superfamily/Winged helix DNA-binding domain"/>
    <property type="match status" value="1"/>
</dbReference>
<reference evidence="9" key="1">
    <citation type="submission" date="2020-06" db="EMBL/GenBank/DDBJ databases">
        <title>Stable isotope informed genome-resolved metagenomics uncovers potential trophic interactions in rhizosphere soil.</title>
        <authorList>
            <person name="Starr E.P."/>
            <person name="Shi S."/>
            <person name="Blazewicz S.J."/>
            <person name="Koch B.J."/>
            <person name="Probst A.J."/>
            <person name="Hungate B.A."/>
            <person name="Pett-Ridge J."/>
            <person name="Firestone M.K."/>
            <person name="Banfield J.F."/>
        </authorList>
    </citation>
    <scope>NUCLEOTIDE SEQUENCE</scope>
    <source>
        <strain evidence="9">YM_69_17</strain>
    </source>
</reference>
<protein>
    <submittedName>
        <fullName evidence="9">Sigma-70 family RNA polymerase sigma factor</fullName>
    </submittedName>
</protein>
<dbReference type="SUPFAM" id="SSF88659">
    <property type="entry name" value="Sigma3 and sigma4 domains of RNA polymerase sigma factors"/>
    <property type="match status" value="1"/>
</dbReference>
<evidence type="ECO:0000256" key="5">
    <source>
        <dbReference type="ARBA" id="ARBA00023125"/>
    </source>
</evidence>
<dbReference type="InterPro" id="IPR007627">
    <property type="entry name" value="RNA_pol_sigma70_r2"/>
</dbReference>
<dbReference type="Gene3D" id="1.10.1740.10">
    <property type="match status" value="1"/>
</dbReference>
<dbReference type="InterPro" id="IPR032710">
    <property type="entry name" value="NTF2-like_dom_sf"/>
</dbReference>
<evidence type="ECO:0000259" key="8">
    <source>
        <dbReference type="Pfam" id="PF08281"/>
    </source>
</evidence>
<evidence type="ECO:0000256" key="3">
    <source>
        <dbReference type="ARBA" id="ARBA00023015"/>
    </source>
</evidence>
<dbReference type="Proteomes" id="UP000700706">
    <property type="component" value="Unassembled WGS sequence"/>
</dbReference>
<dbReference type="PANTHER" id="PTHR43133:SF8">
    <property type="entry name" value="RNA POLYMERASE SIGMA FACTOR HI_1459-RELATED"/>
    <property type="match status" value="1"/>
</dbReference>
<keyword evidence="5" id="KW-0238">DNA-binding</keyword>
<dbReference type="CDD" id="cd06171">
    <property type="entry name" value="Sigma70_r4"/>
    <property type="match status" value="1"/>
</dbReference>
<dbReference type="InterPro" id="IPR014284">
    <property type="entry name" value="RNA_pol_sigma-70_dom"/>
</dbReference>
<feature type="domain" description="RNA polymerase sigma-70 region 2" evidence="7">
    <location>
        <begin position="24"/>
        <end position="89"/>
    </location>
</feature>
<name>A0A952KD92_9PROT</name>
<comment type="caution">
    <text evidence="9">The sequence shown here is derived from an EMBL/GenBank/DDBJ whole genome shotgun (WGS) entry which is preliminary data.</text>
</comment>
<dbReference type="Gene3D" id="3.10.450.50">
    <property type="match status" value="1"/>
</dbReference>
<dbReference type="GO" id="GO:0006352">
    <property type="term" value="P:DNA-templated transcription initiation"/>
    <property type="evidence" value="ECO:0007669"/>
    <property type="project" value="InterPro"/>
</dbReference>
<comment type="subunit">
    <text evidence="2">Interacts transiently with the RNA polymerase catalytic core formed by RpoA, RpoB, RpoC and RpoZ (2 alpha, 1 beta, 1 beta' and 1 omega subunit) to form the RNA polymerase holoenzyme that can initiate transcription.</text>
</comment>